<dbReference type="AlphaFoldDB" id="A0A4Y2UY04"/>
<keyword evidence="2" id="KW-1185">Reference proteome</keyword>
<gene>
    <name evidence="1" type="ORF">AVEN_200091_1</name>
</gene>
<protein>
    <submittedName>
        <fullName evidence="1">Uncharacterized protein</fullName>
    </submittedName>
</protein>
<organism evidence="1 2">
    <name type="scientific">Araneus ventricosus</name>
    <name type="common">Orbweaver spider</name>
    <name type="synonym">Epeira ventricosa</name>
    <dbReference type="NCBI Taxonomy" id="182803"/>
    <lineage>
        <taxon>Eukaryota</taxon>
        <taxon>Metazoa</taxon>
        <taxon>Ecdysozoa</taxon>
        <taxon>Arthropoda</taxon>
        <taxon>Chelicerata</taxon>
        <taxon>Arachnida</taxon>
        <taxon>Araneae</taxon>
        <taxon>Araneomorphae</taxon>
        <taxon>Entelegynae</taxon>
        <taxon>Araneoidea</taxon>
        <taxon>Araneidae</taxon>
        <taxon>Araneus</taxon>
    </lineage>
</organism>
<comment type="caution">
    <text evidence="1">The sequence shown here is derived from an EMBL/GenBank/DDBJ whole genome shotgun (WGS) entry which is preliminary data.</text>
</comment>
<dbReference type="EMBL" id="BGPR01041057">
    <property type="protein sequence ID" value="GBO17288.1"/>
    <property type="molecule type" value="Genomic_DNA"/>
</dbReference>
<reference evidence="1 2" key="1">
    <citation type="journal article" date="2019" name="Sci. Rep.">
        <title>Orb-weaving spider Araneus ventricosus genome elucidates the spidroin gene catalogue.</title>
        <authorList>
            <person name="Kono N."/>
            <person name="Nakamura H."/>
            <person name="Ohtoshi R."/>
            <person name="Moran D.A.P."/>
            <person name="Shinohara A."/>
            <person name="Yoshida Y."/>
            <person name="Fujiwara M."/>
            <person name="Mori M."/>
            <person name="Tomita M."/>
            <person name="Arakawa K."/>
        </authorList>
    </citation>
    <scope>NUCLEOTIDE SEQUENCE [LARGE SCALE GENOMIC DNA]</scope>
</reference>
<name>A0A4Y2UY04_ARAVE</name>
<dbReference type="Proteomes" id="UP000499080">
    <property type="component" value="Unassembled WGS sequence"/>
</dbReference>
<sequence>MAFALTSSIDGLPLHKSSNKQFWPICQIEETVDESPFPVAVFCGSSKPDTVNDFLYDIVDELTNLKDGSLDIEHEISIKGFVCDAPA</sequence>
<accession>A0A4Y2UY04</accession>
<dbReference type="OrthoDB" id="8007085at2759"/>
<proteinExistence type="predicted"/>
<evidence type="ECO:0000313" key="2">
    <source>
        <dbReference type="Proteomes" id="UP000499080"/>
    </source>
</evidence>
<evidence type="ECO:0000313" key="1">
    <source>
        <dbReference type="EMBL" id="GBO17288.1"/>
    </source>
</evidence>
<dbReference type="PANTHER" id="PTHR33053">
    <property type="entry name" value="PROTEIN, PUTATIVE-RELATED"/>
    <property type="match status" value="1"/>
</dbReference>